<feature type="compositionally biased region" description="Polar residues" evidence="1">
    <location>
        <begin position="58"/>
        <end position="68"/>
    </location>
</feature>
<accession>A0ABP9AM44</accession>
<evidence type="ECO:0000313" key="3">
    <source>
        <dbReference type="EMBL" id="GAA4782259.1"/>
    </source>
</evidence>
<evidence type="ECO:0000256" key="1">
    <source>
        <dbReference type="SAM" id="MobiDB-lite"/>
    </source>
</evidence>
<feature type="region of interest" description="Disordered" evidence="1">
    <location>
        <begin position="32"/>
        <end position="68"/>
    </location>
</feature>
<gene>
    <name evidence="3" type="ORF">GCM10023220_01030</name>
</gene>
<organism evidence="3 4">
    <name type="scientific">Streptomyces ziwulingensis</name>
    <dbReference type="NCBI Taxonomy" id="1045501"/>
    <lineage>
        <taxon>Bacteria</taxon>
        <taxon>Bacillati</taxon>
        <taxon>Actinomycetota</taxon>
        <taxon>Actinomycetes</taxon>
        <taxon>Kitasatosporales</taxon>
        <taxon>Streptomycetaceae</taxon>
        <taxon>Streptomyces</taxon>
    </lineage>
</organism>
<dbReference type="Proteomes" id="UP001501265">
    <property type="component" value="Unassembled WGS sequence"/>
</dbReference>
<reference evidence="4" key="1">
    <citation type="journal article" date="2019" name="Int. J. Syst. Evol. Microbiol.">
        <title>The Global Catalogue of Microorganisms (GCM) 10K type strain sequencing project: providing services to taxonomists for standard genome sequencing and annotation.</title>
        <authorList>
            <consortium name="The Broad Institute Genomics Platform"/>
            <consortium name="The Broad Institute Genome Sequencing Center for Infectious Disease"/>
            <person name="Wu L."/>
            <person name="Ma J."/>
        </authorList>
    </citation>
    <scope>NUCLEOTIDE SEQUENCE [LARGE SCALE GENOMIC DNA]</scope>
    <source>
        <strain evidence="4">JCM 18081</strain>
    </source>
</reference>
<feature type="chain" id="PRO_5047084430" evidence="2">
    <location>
        <begin position="30"/>
        <end position="68"/>
    </location>
</feature>
<comment type="caution">
    <text evidence="3">The sequence shown here is derived from an EMBL/GenBank/DDBJ whole genome shotgun (WGS) entry which is preliminary data.</text>
</comment>
<evidence type="ECO:0000256" key="2">
    <source>
        <dbReference type="SAM" id="SignalP"/>
    </source>
</evidence>
<feature type="signal peptide" evidence="2">
    <location>
        <begin position="1"/>
        <end position="29"/>
    </location>
</feature>
<feature type="compositionally biased region" description="Polar residues" evidence="1">
    <location>
        <begin position="33"/>
        <end position="48"/>
    </location>
</feature>
<name>A0ABP9AM44_9ACTN</name>
<protein>
    <submittedName>
        <fullName evidence="3">Uncharacterized protein</fullName>
    </submittedName>
</protein>
<keyword evidence="2" id="KW-0732">Signal</keyword>
<evidence type="ECO:0000313" key="4">
    <source>
        <dbReference type="Proteomes" id="UP001501265"/>
    </source>
</evidence>
<sequence>MDMNRSRRYWIGVAGVTAAVALSLGGALASTVTSQGTQDDSNWGSASTAPAAKEDSGPDTTTSDTNWG</sequence>
<proteinExistence type="predicted"/>
<dbReference type="EMBL" id="BAABIG010000001">
    <property type="protein sequence ID" value="GAA4782259.1"/>
    <property type="molecule type" value="Genomic_DNA"/>
</dbReference>
<keyword evidence="4" id="KW-1185">Reference proteome</keyword>